<dbReference type="RefSeq" id="WP_057437916.1">
    <property type="nucleotide sequence ID" value="NZ_LJQH01000352.1"/>
</dbReference>
<evidence type="ECO:0000313" key="7">
    <source>
        <dbReference type="EMBL" id="RMP15619.1"/>
    </source>
</evidence>
<proteinExistence type="predicted"/>
<protein>
    <recommendedName>
        <fullName evidence="11">DEAD/DEAH box helicase</fullName>
    </recommendedName>
</protein>
<feature type="domain" description="Helicase ATP-binding" evidence="5">
    <location>
        <begin position="251"/>
        <end position="420"/>
    </location>
</feature>
<evidence type="ECO:0000259" key="5">
    <source>
        <dbReference type="PROSITE" id="PS51192"/>
    </source>
</evidence>
<dbReference type="InterPro" id="IPR011545">
    <property type="entry name" value="DEAD/DEAH_box_helicase_dom"/>
</dbReference>
<reference evidence="9 10" key="1">
    <citation type="submission" date="2018-08" db="EMBL/GenBank/DDBJ databases">
        <title>Recombination of ecologically and evolutionarily significant loci maintains genetic cohesion in the Pseudomonas syringae species complex.</title>
        <authorList>
            <person name="Dillon M."/>
            <person name="Thakur S."/>
            <person name="Almeida R.N.D."/>
            <person name="Weir B.S."/>
            <person name="Guttman D.S."/>
        </authorList>
    </citation>
    <scope>NUCLEOTIDE SEQUENCE [LARGE SCALE GENOMIC DNA]</scope>
    <source>
        <strain evidence="8 10">ICMP 13052</strain>
        <strain evidence="7 9">ICMP 4330</strain>
    </source>
</reference>
<dbReference type="EMBL" id="RBQG01000113">
    <property type="protein sequence ID" value="RMP15619.1"/>
    <property type="molecule type" value="Genomic_DNA"/>
</dbReference>
<dbReference type="SMART" id="SM00487">
    <property type="entry name" value="DEXDc"/>
    <property type="match status" value="1"/>
</dbReference>
<gene>
    <name evidence="8" type="ORF">ALQ08_03796</name>
    <name evidence="7" type="ORF">ALQ28_04992</name>
</gene>
<evidence type="ECO:0008006" key="11">
    <source>
        <dbReference type="Google" id="ProtNLM"/>
    </source>
</evidence>
<evidence type="ECO:0000256" key="3">
    <source>
        <dbReference type="ARBA" id="ARBA00022806"/>
    </source>
</evidence>
<dbReference type="Pfam" id="PF00270">
    <property type="entry name" value="DEAD"/>
    <property type="match status" value="1"/>
</dbReference>
<evidence type="ECO:0000313" key="8">
    <source>
        <dbReference type="EMBL" id="RMQ16650.1"/>
    </source>
</evidence>
<dbReference type="SUPFAM" id="SSF52540">
    <property type="entry name" value="P-loop containing nucleoside triphosphate hydrolases"/>
    <property type="match status" value="1"/>
</dbReference>
<keyword evidence="3" id="KW-0347">Helicase</keyword>
<name>A0A0P9PSM1_9PSED</name>
<evidence type="ECO:0000256" key="2">
    <source>
        <dbReference type="ARBA" id="ARBA00022801"/>
    </source>
</evidence>
<dbReference type="GO" id="GO:0005524">
    <property type="term" value="F:ATP binding"/>
    <property type="evidence" value="ECO:0007669"/>
    <property type="project" value="UniProtKB-KW"/>
</dbReference>
<dbReference type="SMART" id="SM00490">
    <property type="entry name" value="HELICc"/>
    <property type="match status" value="1"/>
</dbReference>
<evidence type="ECO:0000256" key="1">
    <source>
        <dbReference type="ARBA" id="ARBA00022741"/>
    </source>
</evidence>
<dbReference type="GO" id="GO:0016787">
    <property type="term" value="F:hydrolase activity"/>
    <property type="evidence" value="ECO:0007669"/>
    <property type="project" value="UniProtKB-KW"/>
</dbReference>
<dbReference type="Proteomes" id="UP000269044">
    <property type="component" value="Unassembled WGS sequence"/>
</dbReference>
<feature type="domain" description="Helicase C-terminal" evidence="6">
    <location>
        <begin position="492"/>
        <end position="692"/>
    </location>
</feature>
<sequence>MNGLPDSVRFLESAASSAAKARGVEPVFPTADPFDVATALKCISAFQVRVGVEVLEALDDESKAQPLVAAARILQSTAQNLRRETNPPNVADLDDLSFHAALAFAMHGNFPSARAALSDVSSGYLKESLVFRMVAAICDPSSKNVRYRSLDVNFDEFRSWWYRALRRSNKRRRTKAFENALELFTEAATAGTMAEYALLLGGRMAANQARRLATVNLLDDAPEIPRWFILQSIKAGMVTLLPPQYILLSKKRIAMHRRNTLLTLPTSTGKTFVAEACMAADLADDSLCVYVAPYVAIGEQVKDSLRKCFGDEVPVVSMFGGFQSEALNSFAENEVVVATPERFDGWLRTGEDLDRLRTVIFDEIHILENGSRGARVEGLVSRLRLLQRNNPKLRIIGLSAVLTEPQRVCTWLGVQEIDLHQIGWRPTARRLAMCLANGDMYWIHGNDALRPSNELATSAVSEPIKVRLPGKIKPARFANANEKSAAANVGAIARDLLIRLGSPGLIVCPRKLDTRLLARELLEGREEVENDDVLQTAANILERYPYLNFLAECLRYGVSYHNASLPFDVRRDIEELTRARALSVVCATTTLAEGADLPFRWTIVAHWLSSMRDDGRVMKSMTFRNIAGRCGRAGAFSEGNTVLFENLMGPPSLKRGQRNKRSLEEVMFASSPLQSTLGGEWDETPIQGQKLLEATISAQLLACIGEHPDAEDIVSELTEASYAGQTDGKQNVRRILSETVSRILDDQEAGGAMAVMNSPIRLTEFGQAANLSGFSPGTCRLMVEFLSEEYFQTGAALYSELLERFNDVPEQSNETLKKIFSGVNHRNVVKTSNIEEMLSNLLLRMDLRQVFEGLRSKKSAAKPDTVETMFEEFVSFINGVVANFLPWILRALGKLSEFGSEKAAATDWSKMAKAIETALSARSGDTEFDDLLIPVE</sequence>
<dbReference type="InterPro" id="IPR014001">
    <property type="entry name" value="Helicase_ATP-bd"/>
</dbReference>
<dbReference type="CDD" id="cd17921">
    <property type="entry name" value="DEXHc_Ski2"/>
    <property type="match status" value="1"/>
</dbReference>
<dbReference type="PROSITE" id="PS51192">
    <property type="entry name" value="HELICASE_ATP_BIND_1"/>
    <property type="match status" value="1"/>
</dbReference>
<dbReference type="PANTHER" id="PTHR47961:SF10">
    <property type="entry name" value="ATP-DEPENDENT DNA HELICASE HEL308"/>
    <property type="match status" value="1"/>
</dbReference>
<comment type="caution">
    <text evidence="7">The sequence shown here is derived from an EMBL/GenBank/DDBJ whole genome shotgun (WGS) entry which is preliminary data.</text>
</comment>
<dbReference type="GO" id="GO:0003676">
    <property type="term" value="F:nucleic acid binding"/>
    <property type="evidence" value="ECO:0007669"/>
    <property type="project" value="InterPro"/>
</dbReference>
<keyword evidence="1" id="KW-0547">Nucleotide-binding</keyword>
<dbReference type="InterPro" id="IPR001650">
    <property type="entry name" value="Helicase_C-like"/>
</dbReference>
<dbReference type="InterPro" id="IPR027417">
    <property type="entry name" value="P-loop_NTPase"/>
</dbReference>
<dbReference type="AlphaFoldDB" id="A0A0P9PSM1"/>
<keyword evidence="2" id="KW-0378">Hydrolase</keyword>
<dbReference type="Proteomes" id="UP000267908">
    <property type="component" value="Unassembled WGS sequence"/>
</dbReference>
<evidence type="ECO:0000313" key="10">
    <source>
        <dbReference type="Proteomes" id="UP000269044"/>
    </source>
</evidence>
<evidence type="ECO:0000259" key="6">
    <source>
        <dbReference type="PROSITE" id="PS51194"/>
    </source>
</evidence>
<dbReference type="PROSITE" id="PS51194">
    <property type="entry name" value="HELICASE_CTER"/>
    <property type="match status" value="1"/>
</dbReference>
<accession>A0A0P9PSM1</accession>
<dbReference type="InterPro" id="IPR050474">
    <property type="entry name" value="Hel308_SKI2-like"/>
</dbReference>
<keyword evidence="4" id="KW-0067">ATP-binding</keyword>
<organism evidence="7 9">
    <name type="scientific">Pseudomonas syringae pv. delphinii</name>
    <dbReference type="NCBI Taxonomy" id="192088"/>
    <lineage>
        <taxon>Bacteria</taxon>
        <taxon>Pseudomonadati</taxon>
        <taxon>Pseudomonadota</taxon>
        <taxon>Gammaproteobacteria</taxon>
        <taxon>Pseudomonadales</taxon>
        <taxon>Pseudomonadaceae</taxon>
        <taxon>Pseudomonas</taxon>
    </lineage>
</organism>
<dbReference type="GO" id="GO:0004386">
    <property type="term" value="F:helicase activity"/>
    <property type="evidence" value="ECO:0007669"/>
    <property type="project" value="UniProtKB-KW"/>
</dbReference>
<evidence type="ECO:0000313" key="9">
    <source>
        <dbReference type="Proteomes" id="UP000267908"/>
    </source>
</evidence>
<dbReference type="PANTHER" id="PTHR47961">
    <property type="entry name" value="DNA POLYMERASE THETA, PUTATIVE (AFU_ORTHOLOGUE AFUA_1G05260)-RELATED"/>
    <property type="match status" value="1"/>
</dbReference>
<dbReference type="EMBL" id="RBRA01000359">
    <property type="protein sequence ID" value="RMQ16650.1"/>
    <property type="molecule type" value="Genomic_DNA"/>
</dbReference>
<evidence type="ECO:0000256" key="4">
    <source>
        <dbReference type="ARBA" id="ARBA00022840"/>
    </source>
</evidence>
<dbReference type="Gene3D" id="3.40.50.300">
    <property type="entry name" value="P-loop containing nucleotide triphosphate hydrolases"/>
    <property type="match status" value="2"/>
</dbReference>